<organism evidence="4 5">
    <name type="scientific">Panicum virgatum</name>
    <name type="common">Blackwell switchgrass</name>
    <dbReference type="NCBI Taxonomy" id="38727"/>
    <lineage>
        <taxon>Eukaryota</taxon>
        <taxon>Viridiplantae</taxon>
        <taxon>Streptophyta</taxon>
        <taxon>Embryophyta</taxon>
        <taxon>Tracheophyta</taxon>
        <taxon>Spermatophyta</taxon>
        <taxon>Magnoliopsida</taxon>
        <taxon>Liliopsida</taxon>
        <taxon>Poales</taxon>
        <taxon>Poaceae</taxon>
        <taxon>PACMAD clade</taxon>
        <taxon>Panicoideae</taxon>
        <taxon>Panicodae</taxon>
        <taxon>Paniceae</taxon>
        <taxon>Panicinae</taxon>
        <taxon>Panicum</taxon>
        <taxon>Panicum sect. Hiantes</taxon>
    </lineage>
</organism>
<gene>
    <name evidence="4" type="ORF">PVAP13_8KG048700</name>
</gene>
<feature type="transmembrane region" description="Helical" evidence="2">
    <location>
        <begin position="49"/>
        <end position="69"/>
    </location>
</feature>
<proteinExistence type="predicted"/>
<protein>
    <recommendedName>
        <fullName evidence="3">DUF4220 domain-containing protein</fullName>
    </recommendedName>
</protein>
<name>A0A8T0PGU5_PANVG</name>
<keyword evidence="2" id="KW-0472">Membrane</keyword>
<dbReference type="PANTHER" id="PTHR31325">
    <property type="entry name" value="OS01G0798800 PROTEIN-RELATED"/>
    <property type="match status" value="1"/>
</dbReference>
<feature type="transmembrane region" description="Helical" evidence="2">
    <location>
        <begin position="20"/>
        <end position="37"/>
    </location>
</feature>
<accession>A0A8T0PGU5</accession>
<evidence type="ECO:0000313" key="4">
    <source>
        <dbReference type="EMBL" id="KAG2560118.1"/>
    </source>
</evidence>
<dbReference type="Proteomes" id="UP000823388">
    <property type="component" value="Chromosome 8K"/>
</dbReference>
<dbReference type="AlphaFoldDB" id="A0A8T0PGU5"/>
<keyword evidence="2" id="KW-0812">Transmembrane</keyword>
<feature type="transmembrane region" description="Helical" evidence="2">
    <location>
        <begin position="89"/>
        <end position="106"/>
    </location>
</feature>
<feature type="domain" description="DUF4220" evidence="3">
    <location>
        <begin position="56"/>
        <end position="139"/>
    </location>
</feature>
<reference evidence="4" key="1">
    <citation type="submission" date="2020-05" db="EMBL/GenBank/DDBJ databases">
        <title>WGS assembly of Panicum virgatum.</title>
        <authorList>
            <person name="Lovell J.T."/>
            <person name="Jenkins J."/>
            <person name="Shu S."/>
            <person name="Juenger T.E."/>
            <person name="Schmutz J."/>
        </authorList>
    </citation>
    <scope>NUCLEOTIDE SEQUENCE</scope>
    <source>
        <strain evidence="4">AP13</strain>
    </source>
</reference>
<evidence type="ECO:0000259" key="3">
    <source>
        <dbReference type="Pfam" id="PF13968"/>
    </source>
</evidence>
<dbReference type="InterPro" id="IPR025315">
    <property type="entry name" value="DUF4220"/>
</dbReference>
<evidence type="ECO:0000256" key="2">
    <source>
        <dbReference type="SAM" id="Phobius"/>
    </source>
</evidence>
<comment type="caution">
    <text evidence="4">The sequence shown here is derived from an EMBL/GenBank/DDBJ whole genome shotgun (WGS) entry which is preliminary data.</text>
</comment>
<keyword evidence="2" id="KW-1133">Transmembrane helix</keyword>
<evidence type="ECO:0000313" key="5">
    <source>
        <dbReference type="Proteomes" id="UP000823388"/>
    </source>
</evidence>
<sequence>MGELSATNAKGWWDEWQLRVLALASLVVQYAMFFIAGKRSFSTPSWFRQIVRLLFVGGDALALYALTTLFSRQKSCPATHGGSRDLEVLWAPILMMHFGGLAVPTISSIDNNDKWQRLIKTILLKVAVALSVFYKSWSSTDGKSRTCSTDTGAGGIRANHASRSRH</sequence>
<feature type="region of interest" description="Disordered" evidence="1">
    <location>
        <begin position="139"/>
        <end position="166"/>
    </location>
</feature>
<dbReference type="EMBL" id="CM029051">
    <property type="protein sequence ID" value="KAG2560118.1"/>
    <property type="molecule type" value="Genomic_DNA"/>
</dbReference>
<feature type="compositionally biased region" description="Polar residues" evidence="1">
    <location>
        <begin position="139"/>
        <end position="151"/>
    </location>
</feature>
<evidence type="ECO:0000256" key="1">
    <source>
        <dbReference type="SAM" id="MobiDB-lite"/>
    </source>
</evidence>
<keyword evidence="5" id="KW-1185">Reference proteome</keyword>
<dbReference type="Pfam" id="PF13968">
    <property type="entry name" value="DUF4220"/>
    <property type="match status" value="1"/>
</dbReference>